<name>A0A9P1N3J8_9PELO</name>
<evidence type="ECO:0008006" key="3">
    <source>
        <dbReference type="Google" id="ProtNLM"/>
    </source>
</evidence>
<dbReference type="EMBL" id="CANHGI010000003">
    <property type="protein sequence ID" value="CAI5446590.1"/>
    <property type="molecule type" value="Genomic_DNA"/>
</dbReference>
<comment type="caution">
    <text evidence="1">The sequence shown here is derived from an EMBL/GenBank/DDBJ whole genome shotgun (WGS) entry which is preliminary data.</text>
</comment>
<sequence length="320" mass="36510">MNTYISVTGQNGKVLEIYARNGIIGEPTLRSAFFLRDDTPICLMKNNLVLERRCDDPLNPHFNLLDNWNESHFELRWKESRRSNPVNTLSHSEKQALENEKIDKIIEQWEHRVFLIEGEQGVHVSGVLISDQRILTAGHINFKINATYKVRGTKYSCENVVCEFVSDKCEFAVLKSTELPEYYTRRAELNRGNKFVIMGYPFDVSKPSVSKGIIEGGCVPFYGLPEFETGYSGGPVFNMSGDLTGILIGTSTREQAKAEEEEEKCILSFNTNNLLPGKTYCKIMPYSGIRTFPLFRTERKESWPNFGDSPKMTSQENFVK</sequence>
<evidence type="ECO:0000313" key="2">
    <source>
        <dbReference type="Proteomes" id="UP001152747"/>
    </source>
</evidence>
<dbReference type="Gene3D" id="2.40.10.120">
    <property type="match status" value="1"/>
</dbReference>
<evidence type="ECO:0000313" key="1">
    <source>
        <dbReference type="EMBL" id="CAI5446590.1"/>
    </source>
</evidence>
<organism evidence="1 2">
    <name type="scientific">Caenorhabditis angaria</name>
    <dbReference type="NCBI Taxonomy" id="860376"/>
    <lineage>
        <taxon>Eukaryota</taxon>
        <taxon>Metazoa</taxon>
        <taxon>Ecdysozoa</taxon>
        <taxon>Nematoda</taxon>
        <taxon>Chromadorea</taxon>
        <taxon>Rhabditida</taxon>
        <taxon>Rhabditina</taxon>
        <taxon>Rhabditomorpha</taxon>
        <taxon>Rhabditoidea</taxon>
        <taxon>Rhabditidae</taxon>
        <taxon>Peloderinae</taxon>
        <taxon>Caenorhabditis</taxon>
    </lineage>
</organism>
<proteinExistence type="predicted"/>
<dbReference type="OrthoDB" id="5829793at2759"/>
<dbReference type="InterPro" id="IPR009003">
    <property type="entry name" value="Peptidase_S1_PA"/>
</dbReference>
<dbReference type="Proteomes" id="UP001152747">
    <property type="component" value="Unassembled WGS sequence"/>
</dbReference>
<protein>
    <recommendedName>
        <fullName evidence="3">Serine protease</fullName>
    </recommendedName>
</protein>
<keyword evidence="2" id="KW-1185">Reference proteome</keyword>
<accession>A0A9P1N3J8</accession>
<dbReference type="AlphaFoldDB" id="A0A9P1N3J8"/>
<gene>
    <name evidence="1" type="ORF">CAMP_LOCUS9227</name>
</gene>
<reference evidence="1" key="1">
    <citation type="submission" date="2022-11" db="EMBL/GenBank/DDBJ databases">
        <authorList>
            <person name="Kikuchi T."/>
        </authorList>
    </citation>
    <scope>NUCLEOTIDE SEQUENCE</scope>
    <source>
        <strain evidence="1">PS1010</strain>
    </source>
</reference>
<dbReference type="SUPFAM" id="SSF50494">
    <property type="entry name" value="Trypsin-like serine proteases"/>
    <property type="match status" value="1"/>
</dbReference>